<evidence type="ECO:0000256" key="1">
    <source>
        <dbReference type="SAM" id="MobiDB-lite"/>
    </source>
</evidence>
<evidence type="ECO:0000313" key="5">
    <source>
        <dbReference type="Proteomes" id="UP000430843"/>
    </source>
</evidence>
<feature type="region of interest" description="Disordered" evidence="1">
    <location>
        <begin position="1"/>
        <end position="29"/>
    </location>
</feature>
<feature type="transmembrane region" description="Helical" evidence="2">
    <location>
        <begin position="93"/>
        <end position="116"/>
    </location>
</feature>
<evidence type="ECO:0000256" key="2">
    <source>
        <dbReference type="SAM" id="Phobius"/>
    </source>
</evidence>
<keyword evidence="2" id="KW-0812">Transmembrane</keyword>
<dbReference type="EMBL" id="WBVX01000001">
    <property type="protein sequence ID" value="KAB2689948.1"/>
    <property type="molecule type" value="Genomic_DNA"/>
</dbReference>
<dbReference type="Proteomes" id="UP000430843">
    <property type="component" value="Unassembled WGS sequence"/>
</dbReference>
<sequence length="224" mass="24351">MCGTSRRAKNAKDDDGMMAKQPSTAQMSRVPLRENHRAAWFTFDAGPVEDAEFETIVPASPRPKSFSYSIPQKPFASSKLMSETSLPGGWPGFGYWVFVALCATTAFWIAGGYTLLADKPLSGRQPTLPLISALQLTDLKTSVGVHDKGDVLSVGGRIRNTTSEERATPPLIVMITYSDGSKRERRLAPGEAMLKPGAYIDFETMLPALRGTIEKVDVRLATPA</sequence>
<proteinExistence type="predicted"/>
<organism evidence="4 6">
    <name type="scientific">Brucella tritici</name>
    <dbReference type="NCBI Taxonomy" id="94626"/>
    <lineage>
        <taxon>Bacteria</taxon>
        <taxon>Pseudomonadati</taxon>
        <taxon>Pseudomonadota</taxon>
        <taxon>Alphaproteobacteria</taxon>
        <taxon>Hyphomicrobiales</taxon>
        <taxon>Brucellaceae</taxon>
        <taxon>Brucella/Ochrobactrum group</taxon>
        <taxon>Brucella</taxon>
    </lineage>
</organism>
<dbReference type="EMBL" id="WBWA01000025">
    <property type="protein sequence ID" value="KAB2663050.1"/>
    <property type="molecule type" value="Genomic_DNA"/>
</dbReference>
<protein>
    <recommendedName>
        <fullName evidence="7">DUF3426 domain-containing protein</fullName>
    </recommendedName>
</protein>
<keyword evidence="2" id="KW-1133">Transmembrane helix</keyword>
<evidence type="ECO:0008006" key="7">
    <source>
        <dbReference type="Google" id="ProtNLM"/>
    </source>
</evidence>
<dbReference type="Proteomes" id="UP000481643">
    <property type="component" value="Unassembled WGS sequence"/>
</dbReference>
<evidence type="ECO:0000313" key="6">
    <source>
        <dbReference type="Proteomes" id="UP000481643"/>
    </source>
</evidence>
<comment type="caution">
    <text evidence="4">The sequence shown here is derived from an EMBL/GenBank/DDBJ whole genome shotgun (WGS) entry which is preliminary data.</text>
</comment>
<dbReference type="AlphaFoldDB" id="A0A6L3YWI4"/>
<name>A0A6L3YWI4_9HYPH</name>
<keyword evidence="5" id="KW-1185">Reference proteome</keyword>
<keyword evidence="2" id="KW-0472">Membrane</keyword>
<reference evidence="5 6" key="1">
    <citation type="submission" date="2019-09" db="EMBL/GenBank/DDBJ databases">
        <title>Taxonomic organization of the family Brucellaceae based on a phylogenomic approach.</title>
        <authorList>
            <person name="Leclercq S."/>
            <person name="Cloeckaert A."/>
            <person name="Zygmunt M.S."/>
        </authorList>
    </citation>
    <scope>NUCLEOTIDE SEQUENCE [LARGE SCALE GENOMIC DNA]</scope>
    <source>
        <strain evidence="3 5">LMG 18957</strain>
        <strain evidence="4 6">WS1830</strain>
    </source>
</reference>
<gene>
    <name evidence="3" type="ORF">F9K91_20245</name>
    <name evidence="4" type="ORF">F9L08_00310</name>
</gene>
<evidence type="ECO:0000313" key="4">
    <source>
        <dbReference type="EMBL" id="KAB2689948.1"/>
    </source>
</evidence>
<accession>A0A6L3YWI4</accession>
<evidence type="ECO:0000313" key="3">
    <source>
        <dbReference type="EMBL" id="KAB2663050.1"/>
    </source>
</evidence>